<evidence type="ECO:0000313" key="3">
    <source>
        <dbReference type="EnsemblPlants" id="PNT63967"/>
    </source>
</evidence>
<evidence type="ECO:0000313" key="4">
    <source>
        <dbReference type="Proteomes" id="UP000008810"/>
    </source>
</evidence>
<dbReference type="PANTHER" id="PTHR34223">
    <property type="entry name" value="OS11G0201299 PROTEIN"/>
    <property type="match status" value="1"/>
</dbReference>
<dbReference type="CDD" id="cd22160">
    <property type="entry name" value="F-box_AtFBL13-like"/>
    <property type="match status" value="1"/>
</dbReference>
<dbReference type="PANTHER" id="PTHR34223:SF119">
    <property type="entry name" value="F-BOX DOMAIN-CONTAINING PROTEIN"/>
    <property type="match status" value="1"/>
</dbReference>
<dbReference type="InterPro" id="IPR001810">
    <property type="entry name" value="F-box_dom"/>
</dbReference>
<keyword evidence="4" id="KW-1185">Reference proteome</keyword>
<reference evidence="2" key="2">
    <citation type="submission" date="2017-06" db="EMBL/GenBank/DDBJ databases">
        <title>WGS assembly of Brachypodium distachyon.</title>
        <authorList>
            <consortium name="The International Brachypodium Initiative"/>
            <person name="Lucas S."/>
            <person name="Harmon-Smith M."/>
            <person name="Lail K."/>
            <person name="Tice H."/>
            <person name="Grimwood J."/>
            <person name="Bruce D."/>
            <person name="Barry K."/>
            <person name="Shu S."/>
            <person name="Lindquist E."/>
            <person name="Wang M."/>
            <person name="Pitluck S."/>
            <person name="Vogel J.P."/>
            <person name="Garvin D.F."/>
            <person name="Mockler T.C."/>
            <person name="Schmutz J."/>
            <person name="Rokhsar D."/>
            <person name="Bevan M.W."/>
        </authorList>
    </citation>
    <scope>NUCLEOTIDE SEQUENCE</scope>
    <source>
        <strain evidence="2">Bd21</strain>
    </source>
</reference>
<accession>A0A2K2CPK0</accession>
<proteinExistence type="predicted"/>
<dbReference type="EnsemblPlants" id="PNT63967">
    <property type="protein sequence ID" value="PNT63967"/>
    <property type="gene ID" value="BRADI_4g22946v3"/>
</dbReference>
<reference evidence="3" key="3">
    <citation type="submission" date="2018-08" db="UniProtKB">
        <authorList>
            <consortium name="EnsemblPlants"/>
        </authorList>
    </citation>
    <scope>IDENTIFICATION</scope>
    <source>
        <strain evidence="3">cv. Bd21</strain>
    </source>
</reference>
<dbReference type="AlphaFoldDB" id="A0A2K2CPK0"/>
<dbReference type="KEGG" id="bdi:100840456"/>
<dbReference type="Proteomes" id="UP000008810">
    <property type="component" value="Chromosome 4"/>
</dbReference>
<dbReference type="InterPro" id="IPR053197">
    <property type="entry name" value="F-box_SCFL_complex_component"/>
</dbReference>
<evidence type="ECO:0000313" key="2">
    <source>
        <dbReference type="EMBL" id="PNT63967.1"/>
    </source>
</evidence>
<name>A0A2K2CPK0_BRADI</name>
<dbReference type="GeneID" id="100840456"/>
<dbReference type="InterPro" id="IPR053781">
    <property type="entry name" value="F-box_AtFBL13-like"/>
</dbReference>
<dbReference type="SUPFAM" id="SSF81383">
    <property type="entry name" value="F-box domain"/>
    <property type="match status" value="1"/>
</dbReference>
<sequence>MFDGSIAKKASMSSGDDRISALPDGVLEHILGFLPAESAVQTSVLARRWRHVWTFMRRLNIYSKTSVNDSKDFIYPLLLLRDNKSTLGEVRFHFRGFIEAVHINMWIRQALLCQSKVLVVTFTILDRPLISRHLRKLVLFAILLIGNILDFASCPALEDLRISLCTFFVDKISSKSVKRLSIYHGKSRCDFRTRISIPSLVWLQIDHLDGKAPLLESMPLLETAFVNISSQAEYCERGS</sequence>
<dbReference type="Gene3D" id="1.20.1280.50">
    <property type="match status" value="1"/>
</dbReference>
<gene>
    <name evidence="3" type="primary">LOC100840456</name>
    <name evidence="2" type="ORF">BRADI_4g22946v3</name>
</gene>
<feature type="domain" description="F-box" evidence="1">
    <location>
        <begin position="16"/>
        <end position="65"/>
    </location>
</feature>
<dbReference type="RefSeq" id="XP_010239239.1">
    <property type="nucleotide sequence ID" value="XM_010240937.1"/>
</dbReference>
<dbReference type="STRING" id="15368.A0A2K2CPK0"/>
<dbReference type="InterPro" id="IPR036047">
    <property type="entry name" value="F-box-like_dom_sf"/>
</dbReference>
<reference evidence="2 3" key="1">
    <citation type="journal article" date="2010" name="Nature">
        <title>Genome sequencing and analysis of the model grass Brachypodium distachyon.</title>
        <authorList>
            <consortium name="International Brachypodium Initiative"/>
        </authorList>
    </citation>
    <scope>NUCLEOTIDE SEQUENCE [LARGE SCALE GENOMIC DNA]</scope>
    <source>
        <strain evidence="2 3">Bd21</strain>
    </source>
</reference>
<dbReference type="EMBL" id="CM000883">
    <property type="protein sequence ID" value="PNT63967.1"/>
    <property type="molecule type" value="Genomic_DNA"/>
</dbReference>
<protein>
    <recommendedName>
        <fullName evidence="1">F-box domain-containing protein</fullName>
    </recommendedName>
</protein>
<dbReference type="Gramene" id="PNT63967">
    <property type="protein sequence ID" value="PNT63967"/>
    <property type="gene ID" value="BRADI_4g22946v3"/>
</dbReference>
<evidence type="ECO:0000259" key="1">
    <source>
        <dbReference type="PROSITE" id="PS50181"/>
    </source>
</evidence>
<dbReference type="Pfam" id="PF00646">
    <property type="entry name" value="F-box"/>
    <property type="match status" value="1"/>
</dbReference>
<dbReference type="PROSITE" id="PS50181">
    <property type="entry name" value="FBOX"/>
    <property type="match status" value="1"/>
</dbReference>
<dbReference type="OrthoDB" id="668413at2759"/>
<organism evidence="2">
    <name type="scientific">Brachypodium distachyon</name>
    <name type="common">Purple false brome</name>
    <name type="synonym">Trachynia distachya</name>
    <dbReference type="NCBI Taxonomy" id="15368"/>
    <lineage>
        <taxon>Eukaryota</taxon>
        <taxon>Viridiplantae</taxon>
        <taxon>Streptophyta</taxon>
        <taxon>Embryophyta</taxon>
        <taxon>Tracheophyta</taxon>
        <taxon>Spermatophyta</taxon>
        <taxon>Magnoliopsida</taxon>
        <taxon>Liliopsida</taxon>
        <taxon>Poales</taxon>
        <taxon>Poaceae</taxon>
        <taxon>BOP clade</taxon>
        <taxon>Pooideae</taxon>
        <taxon>Stipodae</taxon>
        <taxon>Brachypodieae</taxon>
        <taxon>Brachypodium</taxon>
    </lineage>
</organism>